<dbReference type="Proteomes" id="UP000708208">
    <property type="component" value="Unassembled WGS sequence"/>
</dbReference>
<name>A0A8J2K5G1_9HEXA</name>
<keyword evidence="3" id="KW-1185">Reference proteome</keyword>
<dbReference type="InterPro" id="IPR052560">
    <property type="entry name" value="RdDP_mobile_element"/>
</dbReference>
<evidence type="ECO:0000313" key="3">
    <source>
        <dbReference type="Proteomes" id="UP000708208"/>
    </source>
</evidence>
<dbReference type="CDD" id="cd01650">
    <property type="entry name" value="RT_nLTR_like"/>
    <property type="match status" value="1"/>
</dbReference>
<dbReference type="PANTHER" id="PTHR36688">
    <property type="entry name" value="ENDO/EXONUCLEASE/PHOSPHATASE DOMAIN-CONTAINING PROTEIN"/>
    <property type="match status" value="1"/>
</dbReference>
<dbReference type="OrthoDB" id="409048at2759"/>
<evidence type="ECO:0000259" key="1">
    <source>
        <dbReference type="PROSITE" id="PS50878"/>
    </source>
</evidence>
<comment type="caution">
    <text evidence="2">The sequence shown here is derived from an EMBL/GenBank/DDBJ whole genome shotgun (WGS) entry which is preliminary data.</text>
</comment>
<feature type="domain" description="Reverse transcriptase" evidence="1">
    <location>
        <begin position="137"/>
        <end position="405"/>
    </location>
</feature>
<organism evidence="2 3">
    <name type="scientific">Allacma fusca</name>
    <dbReference type="NCBI Taxonomy" id="39272"/>
    <lineage>
        <taxon>Eukaryota</taxon>
        <taxon>Metazoa</taxon>
        <taxon>Ecdysozoa</taxon>
        <taxon>Arthropoda</taxon>
        <taxon>Hexapoda</taxon>
        <taxon>Collembola</taxon>
        <taxon>Symphypleona</taxon>
        <taxon>Sminthuridae</taxon>
        <taxon>Allacma</taxon>
    </lineage>
</organism>
<reference evidence="2" key="1">
    <citation type="submission" date="2021-06" db="EMBL/GenBank/DDBJ databases">
        <authorList>
            <person name="Hodson N. C."/>
            <person name="Mongue J. A."/>
            <person name="Jaron S. K."/>
        </authorList>
    </citation>
    <scope>NUCLEOTIDE SEQUENCE</scope>
</reference>
<dbReference type="AlphaFoldDB" id="A0A8J2K5G1"/>
<sequence>LGDKLAAEIAQSRQENWQGLVEDLNFGKDSRRAWHLLKRLNGEKSQARSFTQTTANQIAHQLLINGKTNGRIKSKKIIRNQAEEVNNFSSPFTYSEVTAAIRSAKNQKAAGVDKMYVEQIKHFGPKTVTWIQELHNTCVETSKIPRSWRQAHVIAIQKPDKDPDDPKSYCPILLLCHLYKIFERVVLNRVAEHIDKNLISQQTGFRPGKSCTSQVLSLTQHIEDGFEQRKVTGAVFVDLTAAFDTVCHWLLWYKIYELTKHYKFTEIITTLLKDRRFYVTLDGKNSTWRKQKNGLPQGSVLSPILFNIYTNNQPIGGPAHHFLYADDLALTAQCDTFIEVEDTLNQAIEELDKYYKANHLRPNPSKTETCLFHLQNCEAKRQLNIQWGNTALNHNDHPKYLGVTLDRSLTYKQHCEKTKMKVAARTNLIRKLVAHAKKVDVPLNEACRLVTGCLRPTPLTALHCLAGIAPPEVNREVAARAEKTKATHNPLHPMHGYNELPESRLKSRHSFLRIVNELSAPAEVERCQIWNTASSSNTMSESLPQGNQLKYSLWKTLNRIRSGTTHSKSNLHRWHLADDNLCKCGEVQDDRHLFRCRLYGDFDADKLDRTIDDEGMKFLEYWDKKGI</sequence>
<accession>A0A8J2K5G1</accession>
<gene>
    <name evidence="2" type="ORF">AFUS01_LOCUS18668</name>
</gene>
<dbReference type="PROSITE" id="PS50878">
    <property type="entry name" value="RT_POL"/>
    <property type="match status" value="1"/>
</dbReference>
<dbReference type="EMBL" id="CAJVCH010187431">
    <property type="protein sequence ID" value="CAG7729988.1"/>
    <property type="molecule type" value="Genomic_DNA"/>
</dbReference>
<dbReference type="InterPro" id="IPR000477">
    <property type="entry name" value="RT_dom"/>
</dbReference>
<dbReference type="Pfam" id="PF00078">
    <property type="entry name" value="RVT_1"/>
    <property type="match status" value="1"/>
</dbReference>
<evidence type="ECO:0000313" key="2">
    <source>
        <dbReference type="EMBL" id="CAG7729988.1"/>
    </source>
</evidence>
<dbReference type="PANTHER" id="PTHR36688:SF1">
    <property type="entry name" value="ENDONUCLEASE_EXONUCLEASE_PHOSPHATASE DOMAIN-CONTAINING PROTEIN"/>
    <property type="match status" value="1"/>
</dbReference>
<protein>
    <recommendedName>
        <fullName evidence="1">Reverse transcriptase domain-containing protein</fullName>
    </recommendedName>
</protein>
<proteinExistence type="predicted"/>
<feature type="non-terminal residue" evidence="2">
    <location>
        <position position="627"/>
    </location>
</feature>